<dbReference type="STRING" id="28122.SAMN02745108_02405"/>
<dbReference type="Proteomes" id="UP000190449">
    <property type="component" value="Unassembled WGS sequence"/>
</dbReference>
<dbReference type="PROSITE" id="PS51257">
    <property type="entry name" value="PROKAR_LIPOPROTEIN"/>
    <property type="match status" value="1"/>
</dbReference>
<dbReference type="RefSeq" id="WP_143394447.1">
    <property type="nucleotide sequence ID" value="NZ_FUWU01000053.1"/>
</dbReference>
<evidence type="ECO:0000313" key="2">
    <source>
        <dbReference type="EMBL" id="SKA06992.1"/>
    </source>
</evidence>
<proteinExistence type="predicted"/>
<gene>
    <name evidence="2" type="ORF">SAMN02745108_02405</name>
</gene>
<organism evidence="2 3">
    <name type="scientific">Fibrobacter intestinalis</name>
    <dbReference type="NCBI Taxonomy" id="28122"/>
    <lineage>
        <taxon>Bacteria</taxon>
        <taxon>Pseudomonadati</taxon>
        <taxon>Fibrobacterota</taxon>
        <taxon>Fibrobacteria</taxon>
        <taxon>Fibrobacterales</taxon>
        <taxon>Fibrobacteraceae</taxon>
        <taxon>Fibrobacter</taxon>
    </lineage>
</organism>
<feature type="chain" id="PRO_5013205032" description="Lipoprotein" evidence="1">
    <location>
        <begin position="22"/>
        <end position="145"/>
    </location>
</feature>
<dbReference type="EMBL" id="FUWU01000053">
    <property type="protein sequence ID" value="SKA06992.1"/>
    <property type="molecule type" value="Genomic_DNA"/>
</dbReference>
<evidence type="ECO:0000313" key="3">
    <source>
        <dbReference type="Proteomes" id="UP000190449"/>
    </source>
</evidence>
<protein>
    <recommendedName>
        <fullName evidence="4">Lipoprotein</fullName>
    </recommendedName>
</protein>
<dbReference type="AlphaFoldDB" id="A0A1T4QTB0"/>
<evidence type="ECO:0000256" key="1">
    <source>
        <dbReference type="SAM" id="SignalP"/>
    </source>
</evidence>
<evidence type="ECO:0008006" key="4">
    <source>
        <dbReference type="Google" id="ProtNLM"/>
    </source>
</evidence>
<reference evidence="2 3" key="1">
    <citation type="submission" date="2017-02" db="EMBL/GenBank/DDBJ databases">
        <authorList>
            <person name="Peterson S.W."/>
        </authorList>
    </citation>
    <scope>NUCLEOTIDE SEQUENCE [LARGE SCALE GENOMIC DNA]</scope>
    <source>
        <strain evidence="2 3">ATCC 43854</strain>
    </source>
</reference>
<sequence>MKKRTPATLFLLLLCSIFAMGCEDSEIVIMKAKSKASEVGHAAGTYVKLQEAYFSETEKIGTGEEIGYIAPESKIFQYDASQKGILTAILLEDLGVSNKCPKGSIWTIKTSIKDKYSIQINAEISGPNPKACEALTPNFKKLQSL</sequence>
<accession>A0A1T4QTB0</accession>
<feature type="signal peptide" evidence="1">
    <location>
        <begin position="1"/>
        <end position="21"/>
    </location>
</feature>
<name>A0A1T4QTB0_9BACT</name>
<keyword evidence="1" id="KW-0732">Signal</keyword>